<name>A0A1G4I5G7_TRYEQ</name>
<dbReference type="EMBL" id="CZPT02000681">
    <property type="protein sequence ID" value="SCU67078.1"/>
    <property type="molecule type" value="Genomic_DNA"/>
</dbReference>
<sequence length="274" mass="31040">MFLLTFIVRVLAETAAYMYKHEIPSYLPSLHLYHLKDTITVSAVFIRWCVSVAAEMGLVHSDSQPSAWSSHINWFKSFGFGASQDDDILGSPVSRGELQAAEQIQTEFTSLDHEAEYVNERLRRCEEALVAVLEKEKILSQGVEAIMMEMHDYTAAGGSEWSESDLERFRENQQSVDSVLKILEEIREKREHLQQRIFKTEVYSRLLEAERKEAEKTLDAVRRSVGDRTGYIAVEGGNESTLVIPPAPLVVSIVEEFRNEVVNEEPSSTLASLI</sequence>
<dbReference type="RefSeq" id="XP_067078440.1">
    <property type="nucleotide sequence ID" value="XM_067222339.1"/>
</dbReference>
<accession>A0A1G4I5G7</accession>
<reference evidence="2" key="1">
    <citation type="submission" date="2016-09" db="EMBL/GenBank/DDBJ databases">
        <authorList>
            <person name="Hebert L."/>
            <person name="Moumen B."/>
        </authorList>
    </citation>
    <scope>NUCLEOTIDE SEQUENCE [LARGE SCALE GENOMIC DNA]</scope>
    <source>
        <strain evidence="2">OVI</strain>
    </source>
</reference>
<dbReference type="Proteomes" id="UP000195570">
    <property type="component" value="Unassembled WGS sequence"/>
</dbReference>
<gene>
    <name evidence="2" type="ORF">TEOVI_000466500</name>
</gene>
<protein>
    <submittedName>
        <fullName evidence="2">Uncharacterized protein</fullName>
    </submittedName>
</protein>
<organism evidence="2 3">
    <name type="scientific">Trypanosoma equiperdum</name>
    <dbReference type="NCBI Taxonomy" id="5694"/>
    <lineage>
        <taxon>Eukaryota</taxon>
        <taxon>Discoba</taxon>
        <taxon>Euglenozoa</taxon>
        <taxon>Kinetoplastea</taxon>
        <taxon>Metakinetoplastina</taxon>
        <taxon>Trypanosomatida</taxon>
        <taxon>Trypanosomatidae</taxon>
        <taxon>Trypanosoma</taxon>
    </lineage>
</organism>
<evidence type="ECO:0000313" key="2">
    <source>
        <dbReference type="EMBL" id="SCU67078.1"/>
    </source>
</evidence>
<feature type="coiled-coil region" evidence="1">
    <location>
        <begin position="176"/>
        <end position="224"/>
    </location>
</feature>
<dbReference type="GeneID" id="92378605"/>
<keyword evidence="3" id="KW-1185">Reference proteome</keyword>
<evidence type="ECO:0000313" key="3">
    <source>
        <dbReference type="Proteomes" id="UP000195570"/>
    </source>
</evidence>
<comment type="caution">
    <text evidence="2">The sequence shown here is derived from an EMBL/GenBank/DDBJ whole genome shotgun (WGS) entry which is preliminary data.</text>
</comment>
<evidence type="ECO:0000256" key="1">
    <source>
        <dbReference type="SAM" id="Coils"/>
    </source>
</evidence>
<dbReference type="VEuPathDB" id="TriTrypDB:TEOVI_000466500"/>
<dbReference type="AlphaFoldDB" id="A0A1G4I5G7"/>
<keyword evidence="1" id="KW-0175">Coiled coil</keyword>
<proteinExistence type="predicted"/>